<dbReference type="FunFam" id="3.40.50.300:FF:000425">
    <property type="entry name" value="Probable ABC transporter, ATP-binding subunit"/>
    <property type="match status" value="1"/>
</dbReference>
<organism evidence="6 7">
    <name type="scientific">Microbacterium ulmi</name>
    <dbReference type="NCBI Taxonomy" id="179095"/>
    <lineage>
        <taxon>Bacteria</taxon>
        <taxon>Bacillati</taxon>
        <taxon>Actinomycetota</taxon>
        <taxon>Actinomycetes</taxon>
        <taxon>Micrococcales</taxon>
        <taxon>Microbacteriaceae</taxon>
        <taxon>Microbacterium</taxon>
    </lineage>
</organism>
<dbReference type="PANTHER" id="PTHR42781:SF4">
    <property type="entry name" value="SPERMIDINE_PUTRESCINE IMPORT ATP-BINDING PROTEIN POTA"/>
    <property type="match status" value="1"/>
</dbReference>
<dbReference type="SUPFAM" id="SSF50331">
    <property type="entry name" value="MOP-like"/>
    <property type="match status" value="1"/>
</dbReference>
<keyword evidence="3 6" id="KW-0067">ATP-binding</keyword>
<dbReference type="Pfam" id="PF08402">
    <property type="entry name" value="TOBE_2"/>
    <property type="match status" value="1"/>
</dbReference>
<evidence type="ECO:0000256" key="3">
    <source>
        <dbReference type="ARBA" id="ARBA00022840"/>
    </source>
</evidence>
<evidence type="ECO:0000256" key="2">
    <source>
        <dbReference type="ARBA" id="ARBA00022741"/>
    </source>
</evidence>
<dbReference type="Pfam" id="PF00005">
    <property type="entry name" value="ABC_tran"/>
    <property type="match status" value="1"/>
</dbReference>
<dbReference type="PROSITE" id="PS50893">
    <property type="entry name" value="ABC_TRANSPORTER_2"/>
    <property type="match status" value="1"/>
</dbReference>
<dbReference type="PANTHER" id="PTHR42781">
    <property type="entry name" value="SPERMIDINE/PUTRESCINE IMPORT ATP-BINDING PROTEIN POTA"/>
    <property type="match status" value="1"/>
</dbReference>
<evidence type="ECO:0000256" key="4">
    <source>
        <dbReference type="ARBA" id="ARBA00066388"/>
    </source>
</evidence>
<dbReference type="EMBL" id="JABEMB010000022">
    <property type="protein sequence ID" value="NNH04767.1"/>
    <property type="molecule type" value="Genomic_DNA"/>
</dbReference>
<reference evidence="6 7" key="1">
    <citation type="submission" date="2020-05" db="EMBL/GenBank/DDBJ databases">
        <title>MicrobeNet Type strains.</title>
        <authorList>
            <person name="Nicholson A.C."/>
        </authorList>
    </citation>
    <scope>NUCLEOTIDE SEQUENCE [LARGE SCALE GENOMIC DNA]</scope>
    <source>
        <strain evidence="6 7">JCM 14282</strain>
    </source>
</reference>
<dbReference type="InterPro" id="IPR003439">
    <property type="entry name" value="ABC_transporter-like_ATP-bd"/>
</dbReference>
<gene>
    <name evidence="6" type="ORF">HLA99_13015</name>
</gene>
<dbReference type="Proteomes" id="UP000543598">
    <property type="component" value="Unassembled WGS sequence"/>
</dbReference>
<dbReference type="EC" id="7.6.2.9" evidence="4"/>
<keyword evidence="7" id="KW-1185">Reference proteome</keyword>
<dbReference type="InterPro" id="IPR008995">
    <property type="entry name" value="Mo/tungstate-bd_C_term_dom"/>
</dbReference>
<accession>A0A7Y2Q1W2</accession>
<dbReference type="RefSeq" id="WP_167035410.1">
    <property type="nucleotide sequence ID" value="NZ_BAAANA010000002.1"/>
</dbReference>
<dbReference type="InterPro" id="IPR027417">
    <property type="entry name" value="P-loop_NTPase"/>
</dbReference>
<dbReference type="InterPro" id="IPR003593">
    <property type="entry name" value="AAA+_ATPase"/>
</dbReference>
<name>A0A7Y2Q1W2_9MICO</name>
<keyword evidence="2" id="KW-0547">Nucleotide-binding</keyword>
<dbReference type="GO" id="GO:0015418">
    <property type="term" value="F:ABC-type quaternary ammonium compound transporting activity"/>
    <property type="evidence" value="ECO:0007669"/>
    <property type="project" value="UniProtKB-EC"/>
</dbReference>
<feature type="domain" description="ABC transporter" evidence="5">
    <location>
        <begin position="27"/>
        <end position="257"/>
    </location>
</feature>
<dbReference type="GO" id="GO:0005524">
    <property type="term" value="F:ATP binding"/>
    <property type="evidence" value="ECO:0007669"/>
    <property type="project" value="UniProtKB-KW"/>
</dbReference>
<dbReference type="SMART" id="SM00382">
    <property type="entry name" value="AAA"/>
    <property type="match status" value="1"/>
</dbReference>
<dbReference type="AlphaFoldDB" id="A0A7Y2Q1W2"/>
<dbReference type="GO" id="GO:0043190">
    <property type="term" value="C:ATP-binding cassette (ABC) transporter complex"/>
    <property type="evidence" value="ECO:0007669"/>
    <property type="project" value="InterPro"/>
</dbReference>
<proteinExistence type="predicted"/>
<protein>
    <recommendedName>
        <fullName evidence="4">ABC-type quaternary amine transporter</fullName>
        <ecNumber evidence="4">7.6.2.9</ecNumber>
    </recommendedName>
</protein>
<evidence type="ECO:0000256" key="1">
    <source>
        <dbReference type="ARBA" id="ARBA00022448"/>
    </source>
</evidence>
<evidence type="ECO:0000259" key="5">
    <source>
        <dbReference type="PROSITE" id="PS50893"/>
    </source>
</evidence>
<dbReference type="PROSITE" id="PS00211">
    <property type="entry name" value="ABC_TRANSPORTER_1"/>
    <property type="match status" value="1"/>
</dbReference>
<dbReference type="GO" id="GO:0016887">
    <property type="term" value="F:ATP hydrolysis activity"/>
    <property type="evidence" value="ECO:0007669"/>
    <property type="project" value="InterPro"/>
</dbReference>
<comment type="caution">
    <text evidence="6">The sequence shown here is derived from an EMBL/GenBank/DDBJ whole genome shotgun (WGS) entry which is preliminary data.</text>
</comment>
<dbReference type="Gene3D" id="3.40.50.300">
    <property type="entry name" value="P-loop containing nucleotide triphosphate hydrolases"/>
    <property type="match status" value="1"/>
</dbReference>
<dbReference type="InterPro" id="IPR017871">
    <property type="entry name" value="ABC_transporter-like_CS"/>
</dbReference>
<keyword evidence="1" id="KW-0813">Transport</keyword>
<evidence type="ECO:0000313" key="6">
    <source>
        <dbReference type="EMBL" id="NNH04767.1"/>
    </source>
</evidence>
<sequence length="382" mass="40635">MTDSAARALPRTSDNLLLADAGAGTSVEFRGIVKDYGATRVLHGLDIDIAPGEFISLLGPSGCGKTTALRVLAGLENATGGSVLLGGKDVSRVPTNKRDIGMVFQSYSLFPHLRVIDNTAFGLRRRGVGKNAAAHRAGDALELVGLGHLAERFPHQLSGGQQQRVALARALVTEPRVLLLDEPLSALDAKVRVQLRDEIRRIQLRLGITTVFVTHDQEEALAVSDRIAVMDAGRIDQIGTPEDLYLRPATANVAAFVGLSSVVPGIADGSDVRVWGIPLPIEGEPVHGEVDVFLRPENVSLRDASEPGGVPGVVQESTFLGSFRRTLVRTDDATLVRVQHAASERAEYGEAVTLAFTARPVAVRQRAQEQGRPSAGGARPLA</sequence>
<dbReference type="InterPro" id="IPR013611">
    <property type="entry name" value="Transp-assoc_OB_typ2"/>
</dbReference>
<evidence type="ECO:0000313" key="7">
    <source>
        <dbReference type="Proteomes" id="UP000543598"/>
    </source>
</evidence>
<dbReference type="InterPro" id="IPR050093">
    <property type="entry name" value="ABC_SmlMolc_Importer"/>
</dbReference>
<dbReference type="SUPFAM" id="SSF52540">
    <property type="entry name" value="P-loop containing nucleoside triphosphate hydrolases"/>
    <property type="match status" value="1"/>
</dbReference>